<reference evidence="1 3" key="1">
    <citation type="submission" date="2017-11" db="EMBL/GenBank/DDBJ databases">
        <title>The genome of Rhizophagus clarus HR1 reveals common genetic basis of auxotrophy among arbuscular mycorrhizal fungi.</title>
        <authorList>
            <person name="Kobayashi Y."/>
        </authorList>
    </citation>
    <scope>NUCLEOTIDE SEQUENCE [LARGE SCALE GENOMIC DNA]</scope>
    <source>
        <strain evidence="1 3">HR1</strain>
    </source>
</reference>
<proteinExistence type="predicted"/>
<evidence type="ECO:0000313" key="1">
    <source>
        <dbReference type="EMBL" id="GBB84869.1"/>
    </source>
</evidence>
<dbReference type="OrthoDB" id="2345936at2759"/>
<organism evidence="1 3">
    <name type="scientific">Rhizophagus clarus</name>
    <dbReference type="NCBI Taxonomy" id="94130"/>
    <lineage>
        <taxon>Eukaryota</taxon>
        <taxon>Fungi</taxon>
        <taxon>Fungi incertae sedis</taxon>
        <taxon>Mucoromycota</taxon>
        <taxon>Glomeromycotina</taxon>
        <taxon>Glomeromycetes</taxon>
        <taxon>Glomerales</taxon>
        <taxon>Glomeraceae</taxon>
        <taxon>Rhizophagus</taxon>
    </lineage>
</organism>
<dbReference type="EMBL" id="BLAL01000018">
    <property type="protein sequence ID" value="GES75943.1"/>
    <property type="molecule type" value="Genomic_DNA"/>
</dbReference>
<reference evidence="2" key="2">
    <citation type="submission" date="2019-10" db="EMBL/GenBank/DDBJ databases">
        <title>Conservation and host-specific expression of non-tandemly repeated heterogenous ribosome RNA gene in arbuscular mycorrhizal fungi.</title>
        <authorList>
            <person name="Maeda T."/>
            <person name="Kobayashi Y."/>
            <person name="Nakagawa T."/>
            <person name="Ezawa T."/>
            <person name="Yamaguchi K."/>
            <person name="Bino T."/>
            <person name="Nishimoto Y."/>
            <person name="Shigenobu S."/>
            <person name="Kawaguchi M."/>
        </authorList>
    </citation>
    <scope>NUCLEOTIDE SEQUENCE</scope>
    <source>
        <strain evidence="2">HR1</strain>
    </source>
</reference>
<dbReference type="Proteomes" id="UP000615446">
    <property type="component" value="Unassembled WGS sequence"/>
</dbReference>
<protein>
    <submittedName>
        <fullName evidence="1">Uncharacterized protein</fullName>
    </submittedName>
</protein>
<dbReference type="Proteomes" id="UP000247702">
    <property type="component" value="Unassembled WGS sequence"/>
</dbReference>
<evidence type="ECO:0000313" key="3">
    <source>
        <dbReference type="Proteomes" id="UP000247702"/>
    </source>
</evidence>
<dbReference type="AlphaFoldDB" id="A0A2Z6QGI2"/>
<sequence>MYQRNMNNFTDLQLTTQSNASSQQMNEIKFFHYTPDNNFYHVTCQIITRSSISDHHDYDHGFFYYDSTINYYVKCKLFSHSSIIKILNKEIYGMDIDMINFERKISLSLDQKLILERNLKQFLHSYFIQYQLPYHWRNTEQMISMNDYQGNKNGFHQNEAVNYIYNVTQPRQQIDFNNISSKREISPCFNRNKGLFHRNIESSSIVAPMIDDQIHINDNGGYNHNIIHQQQQVGFNNISPSDRELRPVYNNKYTDNLMIDNQQADLNTRQVPERETISDYKRDANSVHNDAYDASITDINFDHRDDLNALTQKQVNSYTHSITTQDVPITDVNQNYYDNSMSHNITMM</sequence>
<gene>
    <name evidence="2" type="ORF">RCL2_000334600</name>
    <name evidence="1" type="ORF">RclHR1_11450002</name>
</gene>
<keyword evidence="3" id="KW-1185">Reference proteome</keyword>
<name>A0A2Z6QGI2_9GLOM</name>
<comment type="caution">
    <text evidence="1">The sequence shown here is derived from an EMBL/GenBank/DDBJ whole genome shotgun (WGS) entry which is preliminary data.</text>
</comment>
<evidence type="ECO:0000313" key="2">
    <source>
        <dbReference type="EMBL" id="GES75943.1"/>
    </source>
</evidence>
<dbReference type="EMBL" id="BEXD01000164">
    <property type="protein sequence ID" value="GBB84869.1"/>
    <property type="molecule type" value="Genomic_DNA"/>
</dbReference>
<accession>A0A2Z6QGI2</accession>